<name>A0A497XT84_9SPHI</name>
<dbReference type="OrthoDB" id="1441145at2"/>
<proteinExistence type="predicted"/>
<dbReference type="AlphaFoldDB" id="A0A497XT84"/>
<reference evidence="2 4" key="2">
    <citation type="submission" date="2019-03" db="EMBL/GenBank/DDBJ databases">
        <authorList>
            <person name="He R.-H."/>
        </authorList>
    </citation>
    <scope>NUCLEOTIDE SEQUENCE [LARGE SCALE GENOMIC DNA]</scope>
    <source>
        <strain evidence="2 4">DSM 19624</strain>
    </source>
</reference>
<keyword evidence="4" id="KW-1185">Reference proteome</keyword>
<dbReference type="EMBL" id="RCCK01000014">
    <property type="protein sequence ID" value="RLJ72539.1"/>
    <property type="molecule type" value="Genomic_DNA"/>
</dbReference>
<dbReference type="RefSeq" id="WP_121286385.1">
    <property type="nucleotide sequence ID" value="NZ_RCCK01000014.1"/>
</dbReference>
<gene>
    <name evidence="1" type="ORF">BCL90_4161</name>
    <name evidence="2" type="ORF">E3V97_24280</name>
</gene>
<dbReference type="Proteomes" id="UP000273898">
    <property type="component" value="Unassembled WGS sequence"/>
</dbReference>
<evidence type="ECO:0000313" key="2">
    <source>
        <dbReference type="EMBL" id="TFB28143.1"/>
    </source>
</evidence>
<dbReference type="EMBL" id="SOPX01000007">
    <property type="protein sequence ID" value="TFB28143.1"/>
    <property type="molecule type" value="Genomic_DNA"/>
</dbReference>
<accession>A0A497XT84</accession>
<sequence length="138" mass="16241">MNGINSTSAEYRQYHAIARHWASDVDFFKIETVFLHHLLDDYFIRLSGPEYLEPLKSVGTKLLQLEKDKYSADMHLIEHLKNLEGQTEDLVFDRGEFLADKHEQMEHAMTHLTTTYMTLKKELFLLIQQVIKTQQELS</sequence>
<evidence type="ECO:0000313" key="3">
    <source>
        <dbReference type="Proteomes" id="UP000273898"/>
    </source>
</evidence>
<evidence type="ECO:0000313" key="4">
    <source>
        <dbReference type="Proteomes" id="UP000297429"/>
    </source>
</evidence>
<evidence type="ECO:0000313" key="1">
    <source>
        <dbReference type="EMBL" id="RLJ72539.1"/>
    </source>
</evidence>
<protein>
    <submittedName>
        <fullName evidence="1">Uncharacterized protein</fullName>
    </submittedName>
</protein>
<comment type="caution">
    <text evidence="1">The sequence shown here is derived from an EMBL/GenBank/DDBJ whole genome shotgun (WGS) entry which is preliminary data.</text>
</comment>
<organism evidence="1 3">
    <name type="scientific">Pedobacter alluvionis</name>
    <dbReference type="NCBI Taxonomy" id="475253"/>
    <lineage>
        <taxon>Bacteria</taxon>
        <taxon>Pseudomonadati</taxon>
        <taxon>Bacteroidota</taxon>
        <taxon>Sphingobacteriia</taxon>
        <taxon>Sphingobacteriales</taxon>
        <taxon>Sphingobacteriaceae</taxon>
        <taxon>Pedobacter</taxon>
    </lineage>
</organism>
<reference evidence="1 3" key="1">
    <citation type="submission" date="2018-10" db="EMBL/GenBank/DDBJ databases">
        <title>Genomic Encyclopedia of Archaeal and Bacterial Type Strains, Phase II (KMG-II): from individual species to whole genera.</title>
        <authorList>
            <person name="Goeker M."/>
        </authorList>
    </citation>
    <scope>NUCLEOTIDE SEQUENCE [LARGE SCALE GENOMIC DNA]</scope>
    <source>
        <strain evidence="1 3">DSM 19624</strain>
    </source>
</reference>
<dbReference type="Proteomes" id="UP000297429">
    <property type="component" value="Unassembled WGS sequence"/>
</dbReference>